<feature type="coiled-coil region" evidence="1">
    <location>
        <begin position="233"/>
        <end position="278"/>
    </location>
</feature>
<evidence type="ECO:0000313" key="2">
    <source>
        <dbReference type="EMBL" id="CAI3988851.1"/>
    </source>
</evidence>
<keyword evidence="1" id="KW-0175">Coiled coil</keyword>
<dbReference type="OrthoDB" id="474297at2759"/>
<comment type="caution">
    <text evidence="2">The sequence shown here is derived from an EMBL/GenBank/DDBJ whole genome shotgun (WGS) entry which is preliminary data.</text>
</comment>
<name>A0A9P1FUP8_9DINO</name>
<gene>
    <name evidence="2" type="ORF">C1SCF055_LOCUS15971</name>
</gene>
<sequence length="323" mass="37970">MAMKVDPFSRPSMFPDAVEWKAQLEAMKAARRAEELAQQQREAEQDALVKSWQVEVEQMKVERNSAVQKAEEAEEHARRQVQDYHWATAKQLQELEERITQLQSLLNEERSAHAVELAHQADLVAQVRREADMQIREAEHRHRAELAAEQERVREAHEMVELIQERANKDVTAARAREEARIAKIRSQAETRTRELEKKMREEASMRDHHLIERQRLMEEALYAHGQEKADAIRSAQRHLAAMEQELQLSNDQRDLLFAQKEERLKEVEETSKRNTEEMVKHHKELLDLERALHARTMERTMDRVVQHLKLTPEQQLDVAPPP</sequence>
<dbReference type="EMBL" id="CAMXCT030001307">
    <property type="protein sequence ID" value="CAL4776163.1"/>
    <property type="molecule type" value="Genomic_DNA"/>
</dbReference>
<proteinExistence type="predicted"/>
<evidence type="ECO:0000313" key="4">
    <source>
        <dbReference type="Proteomes" id="UP001152797"/>
    </source>
</evidence>
<accession>A0A9P1FUP8</accession>
<protein>
    <submittedName>
        <fullName evidence="2">Uncharacterized protein</fullName>
    </submittedName>
</protein>
<keyword evidence="4" id="KW-1185">Reference proteome</keyword>
<dbReference type="EMBL" id="CAMXCT010001307">
    <property type="protein sequence ID" value="CAI3988851.1"/>
    <property type="molecule type" value="Genomic_DNA"/>
</dbReference>
<dbReference type="AlphaFoldDB" id="A0A9P1FUP8"/>
<reference evidence="2" key="1">
    <citation type="submission" date="2022-10" db="EMBL/GenBank/DDBJ databases">
        <authorList>
            <person name="Chen Y."/>
            <person name="Dougan E. K."/>
            <person name="Chan C."/>
            <person name="Rhodes N."/>
            <person name="Thang M."/>
        </authorList>
    </citation>
    <scope>NUCLEOTIDE SEQUENCE</scope>
</reference>
<evidence type="ECO:0000313" key="3">
    <source>
        <dbReference type="EMBL" id="CAL1142226.1"/>
    </source>
</evidence>
<dbReference type="EMBL" id="CAMXCT020001307">
    <property type="protein sequence ID" value="CAL1142226.1"/>
    <property type="molecule type" value="Genomic_DNA"/>
</dbReference>
<organism evidence="2">
    <name type="scientific">Cladocopium goreaui</name>
    <dbReference type="NCBI Taxonomy" id="2562237"/>
    <lineage>
        <taxon>Eukaryota</taxon>
        <taxon>Sar</taxon>
        <taxon>Alveolata</taxon>
        <taxon>Dinophyceae</taxon>
        <taxon>Suessiales</taxon>
        <taxon>Symbiodiniaceae</taxon>
        <taxon>Cladocopium</taxon>
    </lineage>
</organism>
<dbReference type="Proteomes" id="UP001152797">
    <property type="component" value="Unassembled WGS sequence"/>
</dbReference>
<reference evidence="3" key="2">
    <citation type="submission" date="2024-04" db="EMBL/GenBank/DDBJ databases">
        <authorList>
            <person name="Chen Y."/>
            <person name="Shah S."/>
            <person name="Dougan E. K."/>
            <person name="Thang M."/>
            <person name="Chan C."/>
        </authorList>
    </citation>
    <scope>NUCLEOTIDE SEQUENCE [LARGE SCALE GENOMIC DNA]</scope>
</reference>
<evidence type="ECO:0000256" key="1">
    <source>
        <dbReference type="SAM" id="Coils"/>
    </source>
</evidence>
<feature type="coiled-coil region" evidence="1">
    <location>
        <begin position="26"/>
        <end position="112"/>
    </location>
</feature>